<keyword evidence="2" id="KW-1185">Reference proteome</keyword>
<dbReference type="EMBL" id="CAJVAS010000044">
    <property type="protein sequence ID" value="CAG7648679.1"/>
    <property type="molecule type" value="Genomic_DNA"/>
</dbReference>
<gene>
    <name evidence="1" type="ORF">PAESOLCIP111_05659</name>
</gene>
<reference evidence="1" key="1">
    <citation type="submission" date="2021-06" db="EMBL/GenBank/DDBJ databases">
        <authorList>
            <person name="Criscuolo A."/>
        </authorList>
    </citation>
    <scope>NUCLEOTIDE SEQUENCE</scope>
    <source>
        <strain evidence="1">CIP111600</strain>
    </source>
</reference>
<accession>A0A916NYQ1</accession>
<dbReference type="Proteomes" id="UP000693672">
    <property type="component" value="Unassembled WGS sequence"/>
</dbReference>
<dbReference type="PANTHER" id="PTHR37292">
    <property type="entry name" value="VNG6097C"/>
    <property type="match status" value="1"/>
</dbReference>
<proteinExistence type="predicted"/>
<dbReference type="RefSeq" id="WP_218095369.1">
    <property type="nucleotide sequence ID" value="NZ_CAJVAS010000044.1"/>
</dbReference>
<evidence type="ECO:0000313" key="1">
    <source>
        <dbReference type="EMBL" id="CAG7648679.1"/>
    </source>
</evidence>
<dbReference type="PANTHER" id="PTHR37292:SF2">
    <property type="entry name" value="DUF262 DOMAIN-CONTAINING PROTEIN"/>
    <property type="match status" value="1"/>
</dbReference>
<sequence>MDEINEYGDTFDFNKDLVLKTCLVLCDFPDIAFKVDNFNASNMRKIEEEWDNIANAIRTTVELLASFGFNYKTLTANYVVIPVAYYLYKKGIPKNYVESSAYRNERDQIKKFVLISLIKQIFGGQPDSVLRPIREIIKGSPDAFPLDSIKADLRVSNKNYKFDEEEIGDLLYTKYGGKYAFSLLSLLYPSLDYRNTFHQDHIFPRSLISSKTKLRKKGIPEDKIQFYLDNYDYIGNLQLLEGVPNQEKSDAEFEKWLSKEYPQPQDKADYMKKHYIPDGVSLTLDNF</sequence>
<organism evidence="1 2">
    <name type="scientific">Paenibacillus solanacearum</name>
    <dbReference type="NCBI Taxonomy" id="2048548"/>
    <lineage>
        <taxon>Bacteria</taxon>
        <taxon>Bacillati</taxon>
        <taxon>Bacillota</taxon>
        <taxon>Bacilli</taxon>
        <taxon>Bacillales</taxon>
        <taxon>Paenibacillaceae</taxon>
        <taxon>Paenibacillus</taxon>
    </lineage>
</organism>
<evidence type="ECO:0008006" key="3">
    <source>
        <dbReference type="Google" id="ProtNLM"/>
    </source>
</evidence>
<comment type="caution">
    <text evidence="1">The sequence shown here is derived from an EMBL/GenBank/DDBJ whole genome shotgun (WGS) entry which is preliminary data.</text>
</comment>
<name>A0A916NYQ1_9BACL</name>
<evidence type="ECO:0000313" key="2">
    <source>
        <dbReference type="Proteomes" id="UP000693672"/>
    </source>
</evidence>
<dbReference type="AlphaFoldDB" id="A0A916NYQ1"/>
<protein>
    <recommendedName>
        <fullName evidence="3">DUF1524 domain-containing protein</fullName>
    </recommendedName>
</protein>